<gene>
    <name evidence="2" type="ORF">NET02_02575</name>
</gene>
<dbReference type="Proteomes" id="UP001165306">
    <property type="component" value="Unassembled WGS sequence"/>
</dbReference>
<comment type="caution">
    <text evidence="2">The sequence shown here is derived from an EMBL/GenBank/DDBJ whole genome shotgun (WGS) entry which is preliminary data.</text>
</comment>
<organism evidence="2 3">
    <name type="scientific">Thermalbibacter longus</name>
    <dbReference type="NCBI Taxonomy" id="2951981"/>
    <lineage>
        <taxon>Bacteria</taxon>
        <taxon>Pseudomonadati</taxon>
        <taxon>Thermomicrobiota</taxon>
        <taxon>Thermomicrobia</taxon>
        <taxon>Thermomicrobiales</taxon>
        <taxon>Thermomicrobiaceae</taxon>
        <taxon>Thermalbibacter</taxon>
    </lineage>
</organism>
<dbReference type="EMBL" id="JAMSLR010000001">
    <property type="protein sequence ID" value="MCM8748025.1"/>
    <property type="molecule type" value="Genomic_DNA"/>
</dbReference>
<dbReference type="Pfam" id="PF01381">
    <property type="entry name" value="HTH_3"/>
    <property type="match status" value="1"/>
</dbReference>
<dbReference type="SUPFAM" id="SSF47413">
    <property type="entry name" value="lambda repressor-like DNA-binding domains"/>
    <property type="match status" value="1"/>
</dbReference>
<evidence type="ECO:0000313" key="3">
    <source>
        <dbReference type="Proteomes" id="UP001165306"/>
    </source>
</evidence>
<evidence type="ECO:0000313" key="2">
    <source>
        <dbReference type="EMBL" id="MCM8748025.1"/>
    </source>
</evidence>
<evidence type="ECO:0000259" key="1">
    <source>
        <dbReference type="PROSITE" id="PS50943"/>
    </source>
</evidence>
<dbReference type="RefSeq" id="WP_284055805.1">
    <property type="nucleotide sequence ID" value="NZ_JAMSLR010000001.1"/>
</dbReference>
<dbReference type="SMART" id="SM00530">
    <property type="entry name" value="HTH_XRE"/>
    <property type="match status" value="1"/>
</dbReference>
<dbReference type="Gene3D" id="1.10.260.40">
    <property type="entry name" value="lambda repressor-like DNA-binding domains"/>
    <property type="match status" value="1"/>
</dbReference>
<dbReference type="InterPro" id="IPR010982">
    <property type="entry name" value="Lambda_DNA-bd_dom_sf"/>
</dbReference>
<accession>A0AA41WDG2</accession>
<feature type="domain" description="HTH cro/C1-type" evidence="1">
    <location>
        <begin position="43"/>
        <end position="98"/>
    </location>
</feature>
<reference evidence="2" key="1">
    <citation type="submission" date="2022-06" db="EMBL/GenBank/DDBJ databases">
        <title>CFH 74404 Thermomicrobiaceae sp.</title>
        <authorList>
            <person name="Ming H."/>
            <person name="Li W.-J."/>
            <person name="Zhao Z."/>
        </authorList>
    </citation>
    <scope>NUCLEOTIDE SEQUENCE</scope>
    <source>
        <strain evidence="2">CFH 74404</strain>
    </source>
</reference>
<dbReference type="GO" id="GO:0003677">
    <property type="term" value="F:DNA binding"/>
    <property type="evidence" value="ECO:0007669"/>
    <property type="project" value="InterPro"/>
</dbReference>
<proteinExistence type="predicted"/>
<name>A0AA41WDG2_9BACT</name>
<protein>
    <submittedName>
        <fullName evidence="2">Helix-turn-helix transcriptional regulator</fullName>
    </submittedName>
</protein>
<sequence length="129" mass="14168">MSENETPVLIPAEQVPERALARSPELRARWEATALARAVALWLVQRRAELGLSQAALARRLGVSQPTVARWESGEHVPELTTLLRLADQLGLRLHLDIEAPGERVAEPSTVEKVTTEHGSRLRVALSTA</sequence>
<dbReference type="PROSITE" id="PS50943">
    <property type="entry name" value="HTH_CROC1"/>
    <property type="match status" value="1"/>
</dbReference>
<keyword evidence="3" id="KW-1185">Reference proteome</keyword>
<dbReference type="CDD" id="cd00093">
    <property type="entry name" value="HTH_XRE"/>
    <property type="match status" value="1"/>
</dbReference>
<dbReference type="AlphaFoldDB" id="A0AA41WDG2"/>
<dbReference type="InterPro" id="IPR001387">
    <property type="entry name" value="Cro/C1-type_HTH"/>
</dbReference>